<keyword evidence="6" id="KW-0858">Xylan degradation</keyword>
<evidence type="ECO:0000256" key="4">
    <source>
        <dbReference type="ARBA" id="ARBA00007495"/>
    </source>
</evidence>
<keyword evidence="11" id="KW-0732">Signal</keyword>
<reference evidence="13" key="1">
    <citation type="submission" date="2022-06" db="EMBL/GenBank/DDBJ databases">
        <title>Complete genome sequences of two strains of the flax pathogen Septoria linicola.</title>
        <authorList>
            <person name="Lapalu N."/>
            <person name="Simon A."/>
            <person name="Demenou B."/>
            <person name="Paumier D."/>
            <person name="Guillot M.-P."/>
            <person name="Gout L."/>
            <person name="Valade R."/>
        </authorList>
    </citation>
    <scope>NUCLEOTIDE SEQUENCE</scope>
    <source>
        <strain evidence="13">SE15195</strain>
    </source>
</reference>
<keyword evidence="8 10" id="KW-0119">Carbohydrate metabolism</keyword>
<comment type="pathway">
    <text evidence="3">Glycan degradation; xylan degradation.</text>
</comment>
<evidence type="ECO:0000256" key="9">
    <source>
        <dbReference type="ARBA" id="ARBA00023326"/>
    </source>
</evidence>
<sequence>MHIQDLCIATLAFAGAALAEPEAANGYGSKAKTGLWTAMRDRGRKFIGTALTIRDDPSETAIISNKADFNSITPENAQKWDVIEPARNQFNFTLADQHIDYATERGYQTHCHNLVWHSQLAPWVEAGNFDNATLIEVMRNHINKVAGRYKGRCTRWDVVNEALNENGTYRDSVWYKTIGEAYIPLAFAMARKADPKAQLFYNDYNLEYNGDKTAGALRIVKLIQQYGGKIHGVGLQAHLTSEGTPTSGGGVTPDQATLETVLRGFTSLNVDVVYTELDVRYVTPGTPAKVEAQKAAYQRIAASCLAVKRCIGITLWGVSDKYSWIPQTFKGEGDALLWDANYKKKPVYDSFLKGIKTGGKKSRSVETEDEQ</sequence>
<keyword evidence="14" id="KW-1185">Reference proteome</keyword>
<evidence type="ECO:0000256" key="6">
    <source>
        <dbReference type="ARBA" id="ARBA00022651"/>
    </source>
</evidence>
<keyword evidence="10" id="KW-0326">Glycosidase</keyword>
<feature type="chain" id="PRO_5040323313" description="Beta-xylanase" evidence="11">
    <location>
        <begin position="20"/>
        <end position="371"/>
    </location>
</feature>
<dbReference type="PANTHER" id="PTHR31490">
    <property type="entry name" value="GLYCOSYL HYDROLASE"/>
    <property type="match status" value="1"/>
</dbReference>
<keyword evidence="9 10" id="KW-0624">Polysaccharide degradation</keyword>
<keyword evidence="7 10" id="KW-0378">Hydrolase</keyword>
<dbReference type="EMBL" id="CP099427">
    <property type="protein sequence ID" value="USW58150.1"/>
    <property type="molecule type" value="Genomic_DNA"/>
</dbReference>
<dbReference type="Proteomes" id="UP001056384">
    <property type="component" value="Chromosome 10"/>
</dbReference>
<evidence type="ECO:0000256" key="11">
    <source>
        <dbReference type="SAM" id="SignalP"/>
    </source>
</evidence>
<dbReference type="Gene3D" id="3.20.20.80">
    <property type="entry name" value="Glycosidases"/>
    <property type="match status" value="1"/>
</dbReference>
<dbReference type="EC" id="3.2.1.8" evidence="10"/>
<dbReference type="InterPro" id="IPR017853">
    <property type="entry name" value="GH"/>
</dbReference>
<dbReference type="Pfam" id="PF00331">
    <property type="entry name" value="Glyco_hydro_10"/>
    <property type="match status" value="1"/>
</dbReference>
<evidence type="ECO:0000256" key="10">
    <source>
        <dbReference type="RuleBase" id="RU361174"/>
    </source>
</evidence>
<comment type="subcellular location">
    <subcellularLocation>
        <location evidence="2">Secreted</location>
    </subcellularLocation>
</comment>
<feature type="domain" description="GH10" evidence="12">
    <location>
        <begin position="47"/>
        <end position="354"/>
    </location>
</feature>
<dbReference type="GO" id="GO:0031176">
    <property type="term" value="F:endo-1,4-beta-xylanase activity"/>
    <property type="evidence" value="ECO:0007669"/>
    <property type="project" value="UniProtKB-EC"/>
</dbReference>
<evidence type="ECO:0000256" key="5">
    <source>
        <dbReference type="ARBA" id="ARBA00022525"/>
    </source>
</evidence>
<dbReference type="PROSITE" id="PS51760">
    <property type="entry name" value="GH10_2"/>
    <property type="match status" value="1"/>
</dbReference>
<dbReference type="PRINTS" id="PR00134">
    <property type="entry name" value="GLHYDRLASE10"/>
</dbReference>
<dbReference type="OrthoDB" id="3055998at2759"/>
<comment type="similarity">
    <text evidence="4 10">Belongs to the glycosyl hydrolase 10 (cellulase F) family.</text>
</comment>
<evidence type="ECO:0000256" key="1">
    <source>
        <dbReference type="ARBA" id="ARBA00000681"/>
    </source>
</evidence>
<evidence type="ECO:0000313" key="14">
    <source>
        <dbReference type="Proteomes" id="UP001056384"/>
    </source>
</evidence>
<dbReference type="InterPro" id="IPR001000">
    <property type="entry name" value="GH10_dom"/>
</dbReference>
<evidence type="ECO:0000256" key="8">
    <source>
        <dbReference type="ARBA" id="ARBA00023277"/>
    </source>
</evidence>
<dbReference type="SUPFAM" id="SSF51445">
    <property type="entry name" value="(Trans)glycosidases"/>
    <property type="match status" value="1"/>
</dbReference>
<evidence type="ECO:0000256" key="3">
    <source>
        <dbReference type="ARBA" id="ARBA00004851"/>
    </source>
</evidence>
<evidence type="ECO:0000313" key="13">
    <source>
        <dbReference type="EMBL" id="USW58150.1"/>
    </source>
</evidence>
<comment type="catalytic activity">
    <reaction evidence="1 10">
        <text>Endohydrolysis of (1-&gt;4)-beta-D-xylosidic linkages in xylans.</text>
        <dbReference type="EC" id="3.2.1.8"/>
    </reaction>
</comment>
<evidence type="ECO:0000256" key="7">
    <source>
        <dbReference type="ARBA" id="ARBA00022801"/>
    </source>
</evidence>
<feature type="signal peptide" evidence="11">
    <location>
        <begin position="1"/>
        <end position="19"/>
    </location>
</feature>
<proteinExistence type="inferred from homology"/>
<dbReference type="AlphaFoldDB" id="A0A9Q9B4L6"/>
<dbReference type="PANTHER" id="PTHR31490:SF35">
    <property type="entry name" value="ENDO-1,4-BETA-XYLANASE"/>
    <property type="match status" value="1"/>
</dbReference>
<protein>
    <recommendedName>
        <fullName evidence="10">Beta-xylanase</fullName>
        <ecNumber evidence="10">3.2.1.8</ecNumber>
    </recommendedName>
</protein>
<evidence type="ECO:0000259" key="12">
    <source>
        <dbReference type="PROSITE" id="PS51760"/>
    </source>
</evidence>
<accession>A0A9Q9B4L6</accession>
<evidence type="ECO:0000256" key="2">
    <source>
        <dbReference type="ARBA" id="ARBA00004613"/>
    </source>
</evidence>
<dbReference type="GO" id="GO:0005576">
    <property type="term" value="C:extracellular region"/>
    <property type="evidence" value="ECO:0007669"/>
    <property type="project" value="UniProtKB-SubCell"/>
</dbReference>
<name>A0A9Q9B4L6_9PEZI</name>
<dbReference type="GO" id="GO:0045493">
    <property type="term" value="P:xylan catabolic process"/>
    <property type="evidence" value="ECO:0007669"/>
    <property type="project" value="UniProtKB-KW"/>
</dbReference>
<dbReference type="SMART" id="SM00633">
    <property type="entry name" value="Glyco_10"/>
    <property type="match status" value="1"/>
</dbReference>
<gene>
    <name evidence="13" type="ORF">Slin15195_G114690</name>
</gene>
<dbReference type="InterPro" id="IPR044846">
    <property type="entry name" value="GH10"/>
</dbReference>
<keyword evidence="5" id="KW-0964">Secreted</keyword>
<organism evidence="13 14">
    <name type="scientific">Septoria linicola</name>
    <dbReference type="NCBI Taxonomy" id="215465"/>
    <lineage>
        <taxon>Eukaryota</taxon>
        <taxon>Fungi</taxon>
        <taxon>Dikarya</taxon>
        <taxon>Ascomycota</taxon>
        <taxon>Pezizomycotina</taxon>
        <taxon>Dothideomycetes</taxon>
        <taxon>Dothideomycetidae</taxon>
        <taxon>Mycosphaerellales</taxon>
        <taxon>Mycosphaerellaceae</taxon>
        <taxon>Septoria</taxon>
    </lineage>
</organism>